<dbReference type="Proteomes" id="UP001417504">
    <property type="component" value="Unassembled WGS sequence"/>
</dbReference>
<name>A0AAP0K981_9MAGN</name>
<protein>
    <submittedName>
        <fullName evidence="2">Uncharacterized protein</fullName>
    </submittedName>
</protein>
<evidence type="ECO:0000256" key="1">
    <source>
        <dbReference type="SAM" id="MobiDB-lite"/>
    </source>
</evidence>
<reference evidence="2 3" key="1">
    <citation type="submission" date="2024-01" db="EMBL/GenBank/DDBJ databases">
        <title>Genome assemblies of Stephania.</title>
        <authorList>
            <person name="Yang L."/>
        </authorList>
    </citation>
    <scope>NUCLEOTIDE SEQUENCE [LARGE SCALE GENOMIC DNA]</scope>
    <source>
        <strain evidence="2">QJT</strain>
        <tissue evidence="2">Leaf</tissue>
    </source>
</reference>
<dbReference type="AlphaFoldDB" id="A0AAP0K981"/>
<feature type="region of interest" description="Disordered" evidence="1">
    <location>
        <begin position="1"/>
        <end position="29"/>
    </location>
</feature>
<sequence length="142" mass="15971">MREKAMEELGRPRRSRTASSRNRDIGKNPVIDSPTLKVLETTKLAHEPYVPSHLSHQINSRFVQAITDAHPYVSRVQEKCGSRGFRVVWSPCRVPDVALSKAGPIVESLGVRVCAPDEAVEGLEYFNPSFYYCRDILVPGNY</sequence>
<evidence type="ECO:0000313" key="3">
    <source>
        <dbReference type="Proteomes" id="UP001417504"/>
    </source>
</evidence>
<comment type="caution">
    <text evidence="2">The sequence shown here is derived from an EMBL/GenBank/DDBJ whole genome shotgun (WGS) entry which is preliminary data.</text>
</comment>
<evidence type="ECO:0000313" key="2">
    <source>
        <dbReference type="EMBL" id="KAK9146940.1"/>
    </source>
</evidence>
<keyword evidence="3" id="KW-1185">Reference proteome</keyword>
<proteinExistence type="predicted"/>
<feature type="compositionally biased region" description="Basic and acidic residues" evidence="1">
    <location>
        <begin position="1"/>
        <end position="11"/>
    </location>
</feature>
<gene>
    <name evidence="2" type="ORF">Sjap_006843</name>
</gene>
<organism evidence="2 3">
    <name type="scientific">Stephania japonica</name>
    <dbReference type="NCBI Taxonomy" id="461633"/>
    <lineage>
        <taxon>Eukaryota</taxon>
        <taxon>Viridiplantae</taxon>
        <taxon>Streptophyta</taxon>
        <taxon>Embryophyta</taxon>
        <taxon>Tracheophyta</taxon>
        <taxon>Spermatophyta</taxon>
        <taxon>Magnoliopsida</taxon>
        <taxon>Ranunculales</taxon>
        <taxon>Menispermaceae</taxon>
        <taxon>Menispermoideae</taxon>
        <taxon>Cissampelideae</taxon>
        <taxon>Stephania</taxon>
    </lineage>
</organism>
<accession>A0AAP0K981</accession>
<dbReference type="EMBL" id="JBBNAE010000002">
    <property type="protein sequence ID" value="KAK9146940.1"/>
    <property type="molecule type" value="Genomic_DNA"/>
</dbReference>